<name>A0A9X4XF59_9FIRM</name>
<organism evidence="1 2">
    <name type="scientific">Turicibacter sanguinis</name>
    <dbReference type="NCBI Taxonomy" id="154288"/>
    <lineage>
        <taxon>Bacteria</taxon>
        <taxon>Bacillati</taxon>
        <taxon>Bacillota</taxon>
        <taxon>Erysipelotrichia</taxon>
        <taxon>Erysipelotrichales</taxon>
        <taxon>Turicibacteraceae</taxon>
        <taxon>Turicibacter</taxon>
    </lineage>
</organism>
<comment type="caution">
    <text evidence="1">The sequence shown here is derived from an EMBL/GenBank/DDBJ whole genome shotgun (WGS) entry which is preliminary data.</text>
</comment>
<dbReference type="RefSeq" id="WP_155222993.1">
    <property type="nucleotide sequence ID" value="NZ_JADOZG010000035.1"/>
</dbReference>
<sequence>MKLSNEVLVSSVSVLGKLNQLELPVKVAFILSKNIKEVDKSLGSYNETRKKLLVQYAEKDEQGMPKADEMGNIIFKEGCHEKWTEDIRELLELKVNLKIEPISTHDLFKAEISISPAELEKIEFMIKD</sequence>
<gene>
    <name evidence="1" type="ORF">GMA92_12445</name>
</gene>
<dbReference type="EMBL" id="WMQE01000033">
    <property type="protein sequence ID" value="MTK22221.1"/>
    <property type="molecule type" value="Genomic_DNA"/>
</dbReference>
<protein>
    <submittedName>
        <fullName evidence="1">Uncharacterized protein</fullName>
    </submittedName>
</protein>
<reference evidence="1 2" key="1">
    <citation type="journal article" date="2019" name="Nat. Med.">
        <title>A library of human gut bacterial isolates paired with longitudinal multiomics data enables mechanistic microbiome research.</title>
        <authorList>
            <person name="Poyet M."/>
            <person name="Groussin M."/>
            <person name="Gibbons S.M."/>
            <person name="Avila-Pacheco J."/>
            <person name="Jiang X."/>
            <person name="Kearney S.M."/>
            <person name="Perrotta A.R."/>
            <person name="Berdy B."/>
            <person name="Zhao S."/>
            <person name="Lieberman T.D."/>
            <person name="Swanson P.K."/>
            <person name="Smith M."/>
            <person name="Roesemann S."/>
            <person name="Alexander J.E."/>
            <person name="Rich S.A."/>
            <person name="Livny J."/>
            <person name="Vlamakis H."/>
            <person name="Clish C."/>
            <person name="Bullock K."/>
            <person name="Deik A."/>
            <person name="Scott J."/>
            <person name="Pierce K.A."/>
            <person name="Xavier R.J."/>
            <person name="Alm E.J."/>
        </authorList>
    </citation>
    <scope>NUCLEOTIDE SEQUENCE [LARGE SCALE GENOMIC DNA]</scope>
    <source>
        <strain evidence="1 2">BIOML-A198</strain>
    </source>
</reference>
<evidence type="ECO:0000313" key="2">
    <source>
        <dbReference type="Proteomes" id="UP000487649"/>
    </source>
</evidence>
<dbReference type="AlphaFoldDB" id="A0A9X4XF59"/>
<evidence type="ECO:0000313" key="1">
    <source>
        <dbReference type="EMBL" id="MTK22221.1"/>
    </source>
</evidence>
<proteinExistence type="predicted"/>
<accession>A0A9X4XF59</accession>
<dbReference type="Proteomes" id="UP000487649">
    <property type="component" value="Unassembled WGS sequence"/>
</dbReference>